<keyword evidence="9 12" id="KW-1133">Transmembrane helix</keyword>
<evidence type="ECO:0000313" key="17">
    <source>
        <dbReference type="Proteomes" id="UP000273778"/>
    </source>
</evidence>
<evidence type="ECO:0000256" key="8">
    <source>
        <dbReference type="ARBA" id="ARBA00022777"/>
    </source>
</evidence>
<dbReference type="FunFam" id="3.30.1360.60:FF:000001">
    <property type="entry name" value="PTS system glucose-specific IIBC component PtsG"/>
    <property type="match status" value="1"/>
</dbReference>
<dbReference type="CDD" id="cd00212">
    <property type="entry name" value="PTS_IIB_glc"/>
    <property type="match status" value="1"/>
</dbReference>
<evidence type="ECO:0000256" key="4">
    <source>
        <dbReference type="ARBA" id="ARBA00022597"/>
    </source>
</evidence>
<dbReference type="GO" id="GO:0090564">
    <property type="term" value="F:protein-phosphocysteine-glucose phosphotransferase system transporter activity"/>
    <property type="evidence" value="ECO:0007669"/>
    <property type="project" value="TreeGrafter"/>
</dbReference>
<dbReference type="SUPFAM" id="SSF55604">
    <property type="entry name" value="Glucose permease domain IIB"/>
    <property type="match status" value="1"/>
</dbReference>
<dbReference type="PROSITE" id="PS51098">
    <property type="entry name" value="PTS_EIIB_TYPE_1"/>
    <property type="match status" value="1"/>
</dbReference>
<feature type="transmembrane region" description="Helical" evidence="12">
    <location>
        <begin position="261"/>
        <end position="279"/>
    </location>
</feature>
<dbReference type="NCBIfam" id="TIGR00826">
    <property type="entry name" value="EIIB_glc"/>
    <property type="match status" value="1"/>
</dbReference>
<feature type="transmembrane region" description="Helical" evidence="12">
    <location>
        <begin position="90"/>
        <end position="110"/>
    </location>
</feature>
<keyword evidence="3" id="KW-1003">Cell membrane</keyword>
<evidence type="ECO:0000256" key="6">
    <source>
        <dbReference type="ARBA" id="ARBA00022683"/>
    </source>
</evidence>
<proteinExistence type="predicted"/>
<dbReference type="InterPro" id="IPR036878">
    <property type="entry name" value="Glu_permease_IIB"/>
</dbReference>
<dbReference type="InterPro" id="IPR050429">
    <property type="entry name" value="PTS_Glucose_EIICBA"/>
</dbReference>
<dbReference type="Proteomes" id="UP000278855">
    <property type="component" value="Unassembled WGS sequence"/>
</dbReference>
<reference evidence="16" key="3">
    <citation type="submission" date="2018-11" db="EMBL/GenBank/DDBJ databases">
        <authorList>
            <person name="Hwang Y.J."/>
            <person name="Hwang C.Y."/>
        </authorList>
    </citation>
    <scope>NUCLEOTIDE SEQUENCE</scope>
    <source>
        <strain evidence="16">R106</strain>
    </source>
</reference>
<feature type="domain" description="PTS EIIB type-1" evidence="13">
    <location>
        <begin position="406"/>
        <end position="487"/>
    </location>
</feature>
<dbReference type="InterPro" id="IPR018113">
    <property type="entry name" value="PTrfase_EIIB_Cys"/>
</dbReference>
<evidence type="ECO:0000259" key="14">
    <source>
        <dbReference type="PROSITE" id="PS51103"/>
    </source>
</evidence>
<comment type="subcellular location">
    <subcellularLocation>
        <location evidence="1">Cell membrane</location>
        <topology evidence="1">Multi-pass membrane protein</topology>
    </subcellularLocation>
</comment>
<dbReference type="Pfam" id="PF02378">
    <property type="entry name" value="PTS_EIIC"/>
    <property type="match status" value="1"/>
</dbReference>
<keyword evidence="5" id="KW-0808">Transferase</keyword>
<dbReference type="PANTHER" id="PTHR30009">
    <property type="entry name" value="CYTOCHROME C-TYPE SYNTHESIS PROTEIN AND PTS TRANSMEMBRANE COMPONENT"/>
    <property type="match status" value="1"/>
</dbReference>
<feature type="transmembrane region" description="Helical" evidence="12">
    <location>
        <begin position="60"/>
        <end position="83"/>
    </location>
</feature>
<dbReference type="GO" id="GO:0008982">
    <property type="term" value="F:protein-N(PI)-phosphohistidine-sugar phosphotransferase activity"/>
    <property type="evidence" value="ECO:0007669"/>
    <property type="project" value="InterPro"/>
</dbReference>
<evidence type="ECO:0000256" key="12">
    <source>
        <dbReference type="SAM" id="Phobius"/>
    </source>
</evidence>
<feature type="transmembrane region" description="Helical" evidence="12">
    <location>
        <begin position="310"/>
        <end position="333"/>
    </location>
</feature>
<feature type="transmembrane region" description="Helical" evidence="12">
    <location>
        <begin position="285"/>
        <end position="303"/>
    </location>
</feature>
<feature type="transmembrane region" description="Helical" evidence="12">
    <location>
        <begin position="153"/>
        <end position="172"/>
    </location>
</feature>
<dbReference type="AlphaFoldDB" id="A0A3N4DYW7"/>
<feature type="active site" description="Phosphocysteine intermediate; for EIIB activity" evidence="11">
    <location>
        <position position="428"/>
    </location>
</feature>
<evidence type="ECO:0000256" key="2">
    <source>
        <dbReference type="ARBA" id="ARBA00022448"/>
    </source>
</evidence>
<feature type="transmembrane region" description="Helical" evidence="12">
    <location>
        <begin position="361"/>
        <end position="383"/>
    </location>
</feature>
<dbReference type="Gene3D" id="3.30.1360.60">
    <property type="entry name" value="Glucose permease domain IIB"/>
    <property type="match status" value="2"/>
</dbReference>
<gene>
    <name evidence="16" type="ORF">EGC77_21435</name>
    <name evidence="15" type="ORF">EGC80_03000</name>
</gene>
<evidence type="ECO:0000256" key="10">
    <source>
        <dbReference type="ARBA" id="ARBA00023136"/>
    </source>
</evidence>
<evidence type="ECO:0000313" key="18">
    <source>
        <dbReference type="Proteomes" id="UP000278855"/>
    </source>
</evidence>
<dbReference type="KEGG" id="spsr:EGC80_03000"/>
<accession>A0A3N4DYW7</accession>
<dbReference type="InterPro" id="IPR003352">
    <property type="entry name" value="PTS_EIIC"/>
</dbReference>
<keyword evidence="7 12" id="KW-0812">Transmembrane</keyword>
<evidence type="ECO:0000256" key="9">
    <source>
        <dbReference type="ARBA" id="ARBA00022989"/>
    </source>
</evidence>
<dbReference type="InterPro" id="IPR001996">
    <property type="entry name" value="PTS_IIB_1"/>
</dbReference>
<dbReference type="GO" id="GO:0009401">
    <property type="term" value="P:phosphoenolpyruvate-dependent sugar phosphotransferase system"/>
    <property type="evidence" value="ECO:0007669"/>
    <property type="project" value="UniProtKB-KW"/>
</dbReference>
<name>A0A3N4DYW7_9GAMM</name>
<dbReference type="Proteomes" id="UP000273778">
    <property type="component" value="Chromosome"/>
</dbReference>
<evidence type="ECO:0000313" key="15">
    <source>
        <dbReference type="EMBL" id="AZG34000.1"/>
    </source>
</evidence>
<evidence type="ECO:0000256" key="11">
    <source>
        <dbReference type="PROSITE-ProRule" id="PRU00421"/>
    </source>
</evidence>
<dbReference type="PANTHER" id="PTHR30009:SF20">
    <property type="entry name" value="PTS SYSTEM GLUCOSE-SPECIFIC EIICB COMPONENT-RELATED"/>
    <property type="match status" value="1"/>
</dbReference>
<dbReference type="GO" id="GO:0016301">
    <property type="term" value="F:kinase activity"/>
    <property type="evidence" value="ECO:0007669"/>
    <property type="project" value="UniProtKB-KW"/>
</dbReference>
<keyword evidence="6" id="KW-0598">Phosphotransferase system</keyword>
<dbReference type="OrthoDB" id="7571469at2"/>
<dbReference type="GO" id="GO:0005886">
    <property type="term" value="C:plasma membrane"/>
    <property type="evidence" value="ECO:0007669"/>
    <property type="project" value="UniProtKB-SubCell"/>
</dbReference>
<feature type="transmembrane region" description="Helical" evidence="12">
    <location>
        <begin position="116"/>
        <end position="132"/>
    </location>
</feature>
<organism evidence="16 18">
    <name type="scientific">Shewanella psychromarinicola</name>
    <dbReference type="NCBI Taxonomy" id="2487742"/>
    <lineage>
        <taxon>Bacteria</taxon>
        <taxon>Pseudomonadati</taxon>
        <taxon>Pseudomonadota</taxon>
        <taxon>Gammaproteobacteria</taxon>
        <taxon>Alteromonadales</taxon>
        <taxon>Shewanellaceae</taxon>
        <taxon>Shewanella</taxon>
    </lineage>
</organism>
<evidence type="ECO:0000256" key="3">
    <source>
        <dbReference type="ARBA" id="ARBA00022475"/>
    </source>
</evidence>
<keyword evidence="4 16" id="KW-0762">Sugar transport</keyword>
<dbReference type="PROSITE" id="PS01035">
    <property type="entry name" value="PTS_EIIB_TYPE_1_CYS"/>
    <property type="match status" value="1"/>
</dbReference>
<dbReference type="EMBL" id="RKKB01000033">
    <property type="protein sequence ID" value="RPA22594.1"/>
    <property type="molecule type" value="Genomic_DNA"/>
</dbReference>
<keyword evidence="2" id="KW-0813">Transport</keyword>
<reference evidence="15 17" key="1">
    <citation type="submission" date="2018-11" db="EMBL/GenBank/DDBJ databases">
        <title>Shewanella sp. M2.</title>
        <authorList>
            <person name="Hwang Y.J."/>
            <person name="Hwang C.Y."/>
        </authorList>
    </citation>
    <scope>NUCLEOTIDE SEQUENCE [LARGE SCALE GENOMIC DNA]</scope>
    <source>
        <strain evidence="15 17">M2</strain>
    </source>
</reference>
<dbReference type="GO" id="GO:1904659">
    <property type="term" value="P:D-glucose transmembrane transport"/>
    <property type="evidence" value="ECO:0007669"/>
    <property type="project" value="TreeGrafter"/>
</dbReference>
<evidence type="ECO:0000313" key="16">
    <source>
        <dbReference type="EMBL" id="RPA22594.1"/>
    </source>
</evidence>
<reference evidence="18" key="2">
    <citation type="submission" date="2018-11" db="EMBL/GenBank/DDBJ databases">
        <title>Shewanella sp. R106.</title>
        <authorList>
            <person name="Hwang Y.J."/>
            <person name="Hwang C.Y."/>
        </authorList>
    </citation>
    <scope>NUCLEOTIDE SEQUENCE [LARGE SCALE GENOMIC DNA]</scope>
    <source>
        <strain evidence="18">R106</strain>
    </source>
</reference>
<protein>
    <submittedName>
        <fullName evidence="16">PTS glucose transporter subunit IIBC</fullName>
    </submittedName>
</protein>
<keyword evidence="8" id="KW-0418">Kinase</keyword>
<dbReference type="RefSeq" id="WP_124014233.1">
    <property type="nucleotide sequence ID" value="NZ_CP034073.1"/>
</dbReference>
<dbReference type="InterPro" id="IPR013013">
    <property type="entry name" value="PTS_EIIC_1"/>
</dbReference>
<dbReference type="NCBIfam" id="NF008301">
    <property type="entry name" value="PRK11089.1"/>
    <property type="match status" value="1"/>
</dbReference>
<keyword evidence="17" id="KW-1185">Reference proteome</keyword>
<keyword evidence="10 12" id="KW-0472">Membrane</keyword>
<evidence type="ECO:0000256" key="5">
    <source>
        <dbReference type="ARBA" id="ARBA00022679"/>
    </source>
</evidence>
<feature type="transmembrane region" description="Helical" evidence="12">
    <location>
        <begin position="30"/>
        <end position="54"/>
    </location>
</feature>
<evidence type="ECO:0000256" key="1">
    <source>
        <dbReference type="ARBA" id="ARBA00004651"/>
    </source>
</evidence>
<sequence>MTSKTITAAKPKKAMMSGAFSVLQKVGKSVMLPVSVLPVAGILLGVGSAGFSVLPDIVNVLMVQAGEAIFSNMGLLFAIGIALGFAKNDGVAAMAALVGYAIMVKTIGVLEPGTDVGVFGGMIAGAIAAATFNRFFKIQLPSYLGFFSGKRSVPIITGFGAIFAGVILSLIWPPIGNAIAAFSHWAAYQNPTLAFGIYGVVERSLIPAGLHHVWNVPFFFEAGNCVDSLGKPATGVLTCYLQADDASRAAGNGFGQLAGGYLFKMFGLPAAAMAIWHTARPENRVMVGSIMISAALTAFLTGITEPIEFAFLFAAPLLYVVHALMAGLAYVLVNMLGVVHGTSFSHGLIDFLVLSGHSQKIWLLVVLGLIYAALYYVVFRFLILKFDLKTPGRMDVELELVSSEGTERARNFIEAFGGPENLVNVDSCITRLRMDVRDTSKVDQARLKQLGASGVLISGNAVQAIVGTIAEVSRTEIDEMLASGGYLAATPTPVIATATVNISAKDREQAQAILPLLGDVSSCRAIADNRLRLEVKDASLLDSTALQAHGIEAVLVLNPNLVHLIFSMKTTGLASVLNETFAD</sequence>
<dbReference type="Pfam" id="PF00367">
    <property type="entry name" value="PTS_EIIB"/>
    <property type="match status" value="1"/>
</dbReference>
<dbReference type="EMBL" id="CP034073">
    <property type="protein sequence ID" value="AZG34000.1"/>
    <property type="molecule type" value="Genomic_DNA"/>
</dbReference>
<feature type="domain" description="PTS EIIC type-1" evidence="14">
    <location>
        <begin position="17"/>
        <end position="395"/>
    </location>
</feature>
<evidence type="ECO:0000256" key="7">
    <source>
        <dbReference type="ARBA" id="ARBA00022692"/>
    </source>
</evidence>
<evidence type="ECO:0000259" key="13">
    <source>
        <dbReference type="PROSITE" id="PS51098"/>
    </source>
</evidence>
<dbReference type="PROSITE" id="PS51103">
    <property type="entry name" value="PTS_EIIC_TYPE_1"/>
    <property type="match status" value="1"/>
</dbReference>